<dbReference type="Gene3D" id="1.10.238.10">
    <property type="entry name" value="EF-hand"/>
    <property type="match status" value="1"/>
</dbReference>
<evidence type="ECO:0000259" key="6">
    <source>
        <dbReference type="PROSITE" id="PS50222"/>
    </source>
</evidence>
<feature type="non-terminal residue" evidence="7">
    <location>
        <position position="1"/>
    </location>
</feature>
<dbReference type="PRINTS" id="PR00450">
    <property type="entry name" value="RECOVERIN"/>
</dbReference>
<feature type="domain" description="EF-hand" evidence="6">
    <location>
        <begin position="132"/>
        <end position="167"/>
    </location>
</feature>
<dbReference type="PANTHER" id="PTHR23055:SF69">
    <property type="entry name" value="NEURONAL CALCIUM SENSOR 2"/>
    <property type="match status" value="1"/>
</dbReference>
<reference evidence="7" key="1">
    <citation type="submission" date="2014-05" db="EMBL/GenBank/DDBJ databases">
        <authorList>
            <person name="Chronopoulou M."/>
        </authorList>
    </citation>
    <scope>NUCLEOTIDE SEQUENCE</scope>
    <source>
        <tissue evidence="7">Whole organism</tissue>
    </source>
</reference>
<evidence type="ECO:0000313" key="7">
    <source>
        <dbReference type="EMBL" id="CDW18628.1"/>
    </source>
</evidence>
<dbReference type="FunFam" id="1.10.238.10:FF:000009">
    <property type="entry name" value="Visinin-like protein 1"/>
    <property type="match status" value="1"/>
</dbReference>
<keyword evidence="4" id="KW-0106">Calcium</keyword>
<dbReference type="Pfam" id="PF00036">
    <property type="entry name" value="EF-hand_1"/>
    <property type="match status" value="1"/>
</dbReference>
<dbReference type="CDD" id="cd00051">
    <property type="entry name" value="EFh"/>
    <property type="match status" value="2"/>
</dbReference>
<keyword evidence="3" id="KW-0677">Repeat</keyword>
<dbReference type="SUPFAM" id="SSF47473">
    <property type="entry name" value="EF-hand"/>
    <property type="match status" value="1"/>
</dbReference>
<dbReference type="PROSITE" id="PS50222">
    <property type="entry name" value="EF_HAND_2"/>
    <property type="match status" value="3"/>
</dbReference>
<keyword evidence="2" id="KW-0479">Metal-binding</keyword>
<dbReference type="EMBL" id="HACA01001267">
    <property type="protein sequence ID" value="CDW18628.1"/>
    <property type="molecule type" value="Transcribed_RNA"/>
</dbReference>
<evidence type="ECO:0000256" key="5">
    <source>
        <dbReference type="SAM" id="MobiDB-lite"/>
    </source>
</evidence>
<feature type="region of interest" description="Disordered" evidence="5">
    <location>
        <begin position="21"/>
        <end position="45"/>
    </location>
</feature>
<evidence type="ECO:0000256" key="2">
    <source>
        <dbReference type="ARBA" id="ARBA00022723"/>
    </source>
</evidence>
<dbReference type="InterPro" id="IPR011992">
    <property type="entry name" value="EF-hand-dom_pair"/>
</dbReference>
<name>A0A0K2SXW9_LEPSM</name>
<evidence type="ECO:0000256" key="1">
    <source>
        <dbReference type="ARBA" id="ARBA00006049"/>
    </source>
</evidence>
<proteinExistence type="inferred from homology"/>
<feature type="domain" description="EF-hand" evidence="6">
    <location>
        <begin position="168"/>
        <end position="203"/>
    </location>
</feature>
<organism evidence="7">
    <name type="scientific">Lepeophtheirus salmonis</name>
    <name type="common">Salmon louse</name>
    <name type="synonym">Caligus salmonis</name>
    <dbReference type="NCBI Taxonomy" id="72036"/>
    <lineage>
        <taxon>Eukaryota</taxon>
        <taxon>Metazoa</taxon>
        <taxon>Ecdysozoa</taxon>
        <taxon>Arthropoda</taxon>
        <taxon>Crustacea</taxon>
        <taxon>Multicrustacea</taxon>
        <taxon>Hexanauplia</taxon>
        <taxon>Copepoda</taxon>
        <taxon>Siphonostomatoida</taxon>
        <taxon>Caligidae</taxon>
        <taxon>Lepeophtheirus</taxon>
    </lineage>
</organism>
<evidence type="ECO:0000256" key="4">
    <source>
        <dbReference type="ARBA" id="ARBA00022837"/>
    </source>
</evidence>
<comment type="similarity">
    <text evidence="1">Belongs to the recoverin family.</text>
</comment>
<dbReference type="SMART" id="SM00054">
    <property type="entry name" value="EFh"/>
    <property type="match status" value="3"/>
</dbReference>
<dbReference type="InterPro" id="IPR018247">
    <property type="entry name" value="EF_Hand_1_Ca_BS"/>
</dbReference>
<protein>
    <recommendedName>
        <fullName evidence="6">EF-hand domain-containing protein</fullName>
    </recommendedName>
</protein>
<dbReference type="InterPro" id="IPR002048">
    <property type="entry name" value="EF_hand_dom"/>
</dbReference>
<dbReference type="OrthoDB" id="191686at2759"/>
<dbReference type="PROSITE" id="PS00018">
    <property type="entry name" value="EF_HAND_1"/>
    <property type="match status" value="3"/>
</dbReference>
<dbReference type="GO" id="GO:0005509">
    <property type="term" value="F:calcium ion binding"/>
    <property type="evidence" value="ECO:0007669"/>
    <property type="project" value="InterPro"/>
</dbReference>
<feature type="domain" description="EF-hand" evidence="6">
    <location>
        <begin position="210"/>
        <end position="245"/>
    </location>
</feature>
<dbReference type="InterPro" id="IPR028846">
    <property type="entry name" value="Recoverin"/>
</dbReference>
<dbReference type="AlphaFoldDB" id="A0A0K2SXW9"/>
<accession>A0A0K2SXW9</accession>
<sequence>RLGKTLYCTDIEKEIIKKERRESMKMSSGIKEQNEMSEEVPEQMKPPVKETITYERRRKIRRRKSERWQRGRRTPAPFNLSNDEMIFLKKNTRYDEEEIKDWYRGFRNDCPDGTLTKKKILEMYEVILPNANSSLFVDQIFRIFDKDGNGTIDFKEFMMATDMTASGTVEEKLRWAFKMYDEDSSGTIEMSEMTDIIGTLYEMEGISRECAVARAKKIFMELDVNGDGEISEEEFVKGCLKDQGLVRLLNAGGEEEVSLLDNGDEGGE</sequence>
<dbReference type="Pfam" id="PF13499">
    <property type="entry name" value="EF-hand_7"/>
    <property type="match status" value="1"/>
</dbReference>
<dbReference type="PANTHER" id="PTHR23055">
    <property type="entry name" value="CALCIUM BINDING PROTEINS"/>
    <property type="match status" value="1"/>
</dbReference>
<evidence type="ECO:0000256" key="3">
    <source>
        <dbReference type="ARBA" id="ARBA00022737"/>
    </source>
</evidence>